<protein>
    <recommendedName>
        <fullName evidence="2">NodB homology domain-containing protein</fullName>
    </recommendedName>
</protein>
<dbReference type="RefSeq" id="WP_052877807.1">
    <property type="nucleotide sequence ID" value="NZ_JNBQ01000051.1"/>
</dbReference>
<organism evidence="3 4">
    <name type="scientific">Cellulosimicrobium funkei</name>
    <dbReference type="NCBI Taxonomy" id="264251"/>
    <lineage>
        <taxon>Bacteria</taxon>
        <taxon>Bacillati</taxon>
        <taxon>Actinomycetota</taxon>
        <taxon>Actinomycetes</taxon>
        <taxon>Micrococcales</taxon>
        <taxon>Promicromonosporaceae</taxon>
        <taxon>Cellulosimicrobium</taxon>
    </lineage>
</organism>
<dbReference type="GO" id="GO:0005975">
    <property type="term" value="P:carbohydrate metabolic process"/>
    <property type="evidence" value="ECO:0007669"/>
    <property type="project" value="InterPro"/>
</dbReference>
<dbReference type="PATRIC" id="fig|264251.5.peg.4056"/>
<dbReference type="PROSITE" id="PS51677">
    <property type="entry name" value="NODB"/>
    <property type="match status" value="1"/>
</dbReference>
<proteinExistence type="predicted"/>
<evidence type="ECO:0000313" key="4">
    <source>
        <dbReference type="Proteomes" id="UP000035265"/>
    </source>
</evidence>
<dbReference type="CDD" id="cd10959">
    <property type="entry name" value="CE4_NodB_like_3"/>
    <property type="match status" value="1"/>
</dbReference>
<comment type="caution">
    <text evidence="3">The sequence shown here is derived from an EMBL/GenBank/DDBJ whole genome shotgun (WGS) entry which is preliminary data.</text>
</comment>
<dbReference type="GO" id="GO:0016810">
    <property type="term" value="F:hydrolase activity, acting on carbon-nitrogen (but not peptide) bonds"/>
    <property type="evidence" value="ECO:0007669"/>
    <property type="project" value="InterPro"/>
</dbReference>
<dbReference type="InterPro" id="IPR011330">
    <property type="entry name" value="Glyco_hydro/deAcase_b/a-brl"/>
</dbReference>
<dbReference type="PANTHER" id="PTHR10587">
    <property type="entry name" value="GLYCOSYL TRANSFERASE-RELATED"/>
    <property type="match status" value="1"/>
</dbReference>
<dbReference type="Gene3D" id="3.20.20.370">
    <property type="entry name" value="Glycoside hydrolase/deacetylase"/>
    <property type="match status" value="1"/>
</dbReference>
<dbReference type="PANTHER" id="PTHR10587:SF137">
    <property type="entry name" value="4-DEOXY-4-FORMAMIDO-L-ARABINOSE-PHOSPHOUNDECAPRENOL DEFORMYLASE ARND-RELATED"/>
    <property type="match status" value="1"/>
</dbReference>
<dbReference type="AlphaFoldDB" id="A0A0H2KHM1"/>
<keyword evidence="4" id="KW-1185">Reference proteome</keyword>
<evidence type="ECO:0000259" key="2">
    <source>
        <dbReference type="PROSITE" id="PS51677"/>
    </source>
</evidence>
<feature type="domain" description="NodB homology" evidence="2">
    <location>
        <begin position="54"/>
        <end position="245"/>
    </location>
</feature>
<dbReference type="SUPFAM" id="SSF88713">
    <property type="entry name" value="Glycoside hydrolase/deacetylase"/>
    <property type="match status" value="1"/>
</dbReference>
<reference evidence="3 4" key="1">
    <citation type="submission" date="2014-05" db="EMBL/GenBank/DDBJ databases">
        <title>Cellulosimicrobium funkei U11 genome.</title>
        <authorList>
            <person name="Hu C."/>
            <person name="Gong Y."/>
            <person name="Wan W."/>
            <person name="Jiang M."/>
        </authorList>
    </citation>
    <scope>NUCLEOTIDE SEQUENCE [LARGE SCALE GENOMIC DNA]</scope>
    <source>
        <strain evidence="3 4">U11</strain>
    </source>
</reference>
<dbReference type="EMBL" id="JNBQ01000051">
    <property type="protein sequence ID" value="KLN33001.1"/>
    <property type="molecule type" value="Genomic_DNA"/>
</dbReference>
<feature type="region of interest" description="Disordered" evidence="1">
    <location>
        <begin position="249"/>
        <end position="268"/>
    </location>
</feature>
<dbReference type="InterPro" id="IPR050248">
    <property type="entry name" value="Polysacc_deacetylase_ArnD"/>
</dbReference>
<feature type="compositionally biased region" description="Basic and acidic residues" evidence="1">
    <location>
        <begin position="251"/>
        <end position="268"/>
    </location>
</feature>
<dbReference type="Pfam" id="PF01522">
    <property type="entry name" value="Polysacc_deac_1"/>
    <property type="match status" value="1"/>
</dbReference>
<dbReference type="STRING" id="264251.FB00_20020"/>
<dbReference type="InterPro" id="IPR002509">
    <property type="entry name" value="NODB_dom"/>
</dbReference>
<evidence type="ECO:0000313" key="3">
    <source>
        <dbReference type="EMBL" id="KLN33001.1"/>
    </source>
</evidence>
<name>A0A0H2KHM1_9MICO</name>
<sequence>MSRARWPVLVRRGALDRDPRPAGGTFRSRAVPPFPVPPALAREFGVFCVDTTERVVALTYDDGPHPEHTPRLLDVLARTGTTATFFVLGQHVVRYPEVTRQVVAEGHEVALHGEDHRSLLTLGDEEAVRRIGDAKRRVEDVAGVPLRLYRPPYGRHTVAQARGIRRLGLELVIWSGDAHDWLHDDEDRIARRALHDVFPGGIVLLHDDRADPETLEPGQELPRFDRARVLVTLLDGLAAQGYRTSTVGGLLREHRPVRSRSRSERPAP</sequence>
<gene>
    <name evidence="3" type="ORF">FB00_20020</name>
</gene>
<accession>A0A0H2KHM1</accession>
<evidence type="ECO:0000256" key="1">
    <source>
        <dbReference type="SAM" id="MobiDB-lite"/>
    </source>
</evidence>
<dbReference type="Proteomes" id="UP000035265">
    <property type="component" value="Unassembled WGS sequence"/>
</dbReference>